<dbReference type="InterPro" id="IPR000160">
    <property type="entry name" value="GGDEF_dom"/>
</dbReference>
<dbReference type="PROSITE" id="PS51257">
    <property type="entry name" value="PROKAR_LIPOPROTEIN"/>
    <property type="match status" value="1"/>
</dbReference>
<dbReference type="SUPFAM" id="SSF55073">
    <property type="entry name" value="Nucleotide cyclase"/>
    <property type="match status" value="1"/>
</dbReference>
<evidence type="ECO:0000256" key="1">
    <source>
        <dbReference type="ARBA" id="ARBA00012528"/>
    </source>
</evidence>
<feature type="domain" description="GGDEF" evidence="5">
    <location>
        <begin position="170"/>
        <end position="296"/>
    </location>
</feature>
<evidence type="ECO:0000256" key="2">
    <source>
        <dbReference type="ARBA" id="ARBA00034247"/>
    </source>
</evidence>
<dbReference type="CDD" id="cd01949">
    <property type="entry name" value="GGDEF"/>
    <property type="match status" value="1"/>
</dbReference>
<dbReference type="Proteomes" id="UP001216510">
    <property type="component" value="Chromosome"/>
</dbReference>
<evidence type="ECO:0000313" key="6">
    <source>
        <dbReference type="EMBL" id="WEF34449.1"/>
    </source>
</evidence>
<dbReference type="EC" id="2.7.7.65" evidence="1"/>
<evidence type="ECO:0000313" key="7">
    <source>
        <dbReference type="Proteomes" id="UP001216510"/>
    </source>
</evidence>
<keyword evidence="6" id="KW-0808">Transferase</keyword>
<dbReference type="InterPro" id="IPR043128">
    <property type="entry name" value="Rev_trsase/Diguanyl_cyclase"/>
</dbReference>
<keyword evidence="3" id="KW-1133">Transmembrane helix</keyword>
<dbReference type="NCBIfam" id="TIGR00254">
    <property type="entry name" value="GGDEF"/>
    <property type="match status" value="1"/>
</dbReference>
<feature type="transmembrane region" description="Helical" evidence="3">
    <location>
        <begin position="104"/>
        <end position="120"/>
    </location>
</feature>
<dbReference type="Gene3D" id="3.30.70.270">
    <property type="match status" value="1"/>
</dbReference>
<dbReference type="EMBL" id="CP119083">
    <property type="protein sequence ID" value="WEF34449.1"/>
    <property type="molecule type" value="Genomic_DNA"/>
</dbReference>
<keyword evidence="3" id="KW-0472">Membrane</keyword>
<feature type="signal peptide" evidence="4">
    <location>
        <begin position="1"/>
        <end position="24"/>
    </location>
</feature>
<keyword evidence="4" id="KW-0732">Signal</keyword>
<keyword evidence="7" id="KW-1185">Reference proteome</keyword>
<gene>
    <name evidence="6" type="ORF">PX653_06670</name>
</gene>
<dbReference type="InterPro" id="IPR029787">
    <property type="entry name" value="Nucleotide_cyclase"/>
</dbReference>
<reference evidence="6 7" key="1">
    <citation type="submission" date="2023-02" db="EMBL/GenBank/DDBJ databases">
        <title>Gemone sequence of Telluria chitinolytica ACM 3522T.</title>
        <authorList>
            <person name="Frediansyah A."/>
            <person name="Miess H."/>
            <person name="Gross H."/>
        </authorList>
    </citation>
    <scope>NUCLEOTIDE SEQUENCE [LARGE SCALE GENOMIC DNA]</scope>
    <source>
        <strain evidence="6 7">ACM 3522</strain>
    </source>
</reference>
<comment type="catalytic activity">
    <reaction evidence="2">
        <text>2 GTP = 3',3'-c-di-GMP + 2 diphosphate</text>
        <dbReference type="Rhea" id="RHEA:24898"/>
        <dbReference type="ChEBI" id="CHEBI:33019"/>
        <dbReference type="ChEBI" id="CHEBI:37565"/>
        <dbReference type="ChEBI" id="CHEBI:58805"/>
        <dbReference type="EC" id="2.7.7.65"/>
    </reaction>
</comment>
<dbReference type="InterPro" id="IPR050469">
    <property type="entry name" value="Diguanylate_Cyclase"/>
</dbReference>
<feature type="chain" id="PRO_5046251373" description="diguanylate cyclase" evidence="4">
    <location>
        <begin position="25"/>
        <end position="296"/>
    </location>
</feature>
<protein>
    <recommendedName>
        <fullName evidence="1">diguanylate cyclase</fullName>
        <ecNumber evidence="1">2.7.7.65</ecNumber>
    </recommendedName>
</protein>
<dbReference type="PANTHER" id="PTHR45138:SF9">
    <property type="entry name" value="DIGUANYLATE CYCLASE DGCM-RELATED"/>
    <property type="match status" value="1"/>
</dbReference>
<dbReference type="PROSITE" id="PS50887">
    <property type="entry name" value="GGDEF"/>
    <property type="match status" value="1"/>
</dbReference>
<keyword evidence="3" id="KW-0812">Transmembrane</keyword>
<evidence type="ECO:0000259" key="5">
    <source>
        <dbReference type="PROSITE" id="PS50887"/>
    </source>
</evidence>
<keyword evidence="6" id="KW-0548">Nucleotidyltransferase</keyword>
<organism evidence="6 7">
    <name type="scientific">Pseudoduganella chitinolytica</name>
    <dbReference type="NCBI Taxonomy" id="34070"/>
    <lineage>
        <taxon>Bacteria</taxon>
        <taxon>Pseudomonadati</taxon>
        <taxon>Pseudomonadota</taxon>
        <taxon>Betaproteobacteria</taxon>
        <taxon>Burkholderiales</taxon>
        <taxon>Oxalobacteraceae</taxon>
        <taxon>Telluria group</taxon>
        <taxon>Pseudoduganella</taxon>
    </lineage>
</organism>
<accession>A0ABY8BJM0</accession>
<evidence type="ECO:0000256" key="3">
    <source>
        <dbReference type="SAM" id="Phobius"/>
    </source>
</evidence>
<dbReference type="RefSeq" id="WP_277417127.1">
    <property type="nucleotide sequence ID" value="NZ_CP119083.1"/>
</dbReference>
<dbReference type="GO" id="GO:0052621">
    <property type="term" value="F:diguanylate cyclase activity"/>
    <property type="evidence" value="ECO:0007669"/>
    <property type="project" value="UniProtKB-EC"/>
</dbReference>
<dbReference type="SMART" id="SM00267">
    <property type="entry name" value="GGDEF"/>
    <property type="match status" value="1"/>
</dbReference>
<dbReference type="PANTHER" id="PTHR45138">
    <property type="entry name" value="REGULATORY COMPONENTS OF SENSORY TRANSDUCTION SYSTEM"/>
    <property type="match status" value="1"/>
</dbReference>
<name>A0ABY8BJM0_9BURK</name>
<feature type="transmembrane region" description="Helical" evidence="3">
    <location>
        <begin position="66"/>
        <end position="84"/>
    </location>
</feature>
<dbReference type="Pfam" id="PF00990">
    <property type="entry name" value="GGDEF"/>
    <property type="match status" value="1"/>
</dbReference>
<feature type="transmembrane region" description="Helical" evidence="3">
    <location>
        <begin position="40"/>
        <end position="59"/>
    </location>
</feature>
<proteinExistence type="predicted"/>
<sequence length="296" mass="32217">MPHPHRNAVLAASAALAACLSLYAALGTAKPPALWRPMDMVGEGGTALMALVWFLIVLGSRPGGRVTRLLAGGLAAIMLGSWADCLDEFWRIDKAALWDNGLEALVPLGMAVLTAGLYYWRQEQVRLTEHLHKRERLFREHRAFDRLTQLADARYLREQLRRERALHPDASCALVLLDIDGFHAINRGHGHAEGDRVLQAVSHMLLLNLRNDDLLCRYAGDRFALLLPGLDAAAARAVALHLCAMVGRMRHHAGGQPLALTLRFGCADTREAFGDGGDGVEAVLAGLARRVDAAPA</sequence>
<evidence type="ECO:0000256" key="4">
    <source>
        <dbReference type="SAM" id="SignalP"/>
    </source>
</evidence>